<dbReference type="AlphaFoldDB" id="A0A6A0AH47"/>
<proteinExistence type="predicted"/>
<keyword evidence="2" id="KW-1185">Reference proteome</keyword>
<sequence length="189" mass="21768">MNDKVFRRGRYDRCRAAVLEKLLPWERVAETVAATVLDRASRGYTKDPAASREARHRQTLDWSSCSHEYRGPSRCTTEPRRAPKHPALLLISGSGHAILSRVWAHASGQGFSEEDLGGVDADCLYQPHIIRDRPIYVDLRRSNCYEQRRLIATRWQTQQKLSRSQRCSVPAQRSTFEFMRFCPMRGAPH</sequence>
<dbReference type="EMBL" id="BLLF01005569">
    <property type="protein sequence ID" value="GFH31364.1"/>
    <property type="molecule type" value="Genomic_DNA"/>
</dbReference>
<protein>
    <submittedName>
        <fullName evidence="1">Uncharacterized protein</fullName>
    </submittedName>
</protein>
<reference evidence="1 2" key="1">
    <citation type="submission" date="2020-02" db="EMBL/GenBank/DDBJ databases">
        <title>Draft genome sequence of Haematococcus lacustris strain NIES-144.</title>
        <authorList>
            <person name="Morimoto D."/>
            <person name="Nakagawa S."/>
            <person name="Yoshida T."/>
            <person name="Sawayama S."/>
        </authorList>
    </citation>
    <scope>NUCLEOTIDE SEQUENCE [LARGE SCALE GENOMIC DNA]</scope>
    <source>
        <strain evidence="1 2">NIES-144</strain>
    </source>
</reference>
<accession>A0A6A0AH47</accession>
<evidence type="ECO:0000313" key="1">
    <source>
        <dbReference type="EMBL" id="GFH31364.1"/>
    </source>
</evidence>
<name>A0A6A0AH47_HAELA</name>
<dbReference type="Proteomes" id="UP000485058">
    <property type="component" value="Unassembled WGS sequence"/>
</dbReference>
<comment type="caution">
    <text evidence="1">The sequence shown here is derived from an EMBL/GenBank/DDBJ whole genome shotgun (WGS) entry which is preliminary data.</text>
</comment>
<organism evidence="1 2">
    <name type="scientific">Haematococcus lacustris</name>
    <name type="common">Green alga</name>
    <name type="synonym">Haematococcus pluvialis</name>
    <dbReference type="NCBI Taxonomy" id="44745"/>
    <lineage>
        <taxon>Eukaryota</taxon>
        <taxon>Viridiplantae</taxon>
        <taxon>Chlorophyta</taxon>
        <taxon>core chlorophytes</taxon>
        <taxon>Chlorophyceae</taxon>
        <taxon>CS clade</taxon>
        <taxon>Chlamydomonadales</taxon>
        <taxon>Haematococcaceae</taxon>
        <taxon>Haematococcus</taxon>
    </lineage>
</organism>
<gene>
    <name evidence="1" type="ORF">HaLaN_30394</name>
</gene>
<evidence type="ECO:0000313" key="2">
    <source>
        <dbReference type="Proteomes" id="UP000485058"/>
    </source>
</evidence>